<dbReference type="SUPFAM" id="SSF55271">
    <property type="entry name" value="DNA repair protein MutS, domain I"/>
    <property type="match status" value="1"/>
</dbReference>
<dbReference type="Gene3D" id="1.10.1420.10">
    <property type="match status" value="2"/>
</dbReference>
<evidence type="ECO:0000313" key="13">
    <source>
        <dbReference type="Proteomes" id="UP000184052"/>
    </source>
</evidence>
<feature type="domain" description="DNA mismatch repair proteins mutS family" evidence="11">
    <location>
        <begin position="704"/>
        <end position="720"/>
    </location>
</feature>
<dbReference type="GO" id="GO:0006298">
    <property type="term" value="P:mismatch repair"/>
    <property type="evidence" value="ECO:0007669"/>
    <property type="project" value="UniProtKB-UniRule"/>
</dbReference>
<dbReference type="InterPro" id="IPR017261">
    <property type="entry name" value="DNA_mismatch_repair_MutS/MSH"/>
</dbReference>
<dbReference type="AlphaFoldDB" id="A0A1M6DBQ2"/>
<dbReference type="Pfam" id="PF00488">
    <property type="entry name" value="MutS_V"/>
    <property type="match status" value="1"/>
</dbReference>
<dbReference type="InterPro" id="IPR045076">
    <property type="entry name" value="MutS"/>
</dbReference>
<dbReference type="PANTHER" id="PTHR11361">
    <property type="entry name" value="DNA MISMATCH REPAIR PROTEIN MUTS FAMILY MEMBER"/>
    <property type="match status" value="1"/>
</dbReference>
<dbReference type="FunFam" id="1.10.1420.10:FF:000007">
    <property type="entry name" value="DNA mismatch repair protein MutS"/>
    <property type="match status" value="1"/>
</dbReference>
<dbReference type="SUPFAM" id="SSF53150">
    <property type="entry name" value="DNA repair protein MutS, domain II"/>
    <property type="match status" value="1"/>
</dbReference>
<dbReference type="PANTHER" id="PTHR11361:SF34">
    <property type="entry name" value="DNA MISMATCH REPAIR PROTEIN MSH1, MITOCHONDRIAL"/>
    <property type="match status" value="1"/>
</dbReference>
<dbReference type="Gene3D" id="3.40.1170.10">
    <property type="entry name" value="DNA repair protein MutS, domain I"/>
    <property type="match status" value="1"/>
</dbReference>
<dbReference type="SUPFAM" id="SSF48334">
    <property type="entry name" value="DNA repair protein MutS, domain III"/>
    <property type="match status" value="1"/>
</dbReference>
<dbReference type="PROSITE" id="PS00486">
    <property type="entry name" value="DNA_MISMATCH_REPAIR_2"/>
    <property type="match status" value="1"/>
</dbReference>
<dbReference type="GO" id="GO:0005829">
    <property type="term" value="C:cytosol"/>
    <property type="evidence" value="ECO:0007669"/>
    <property type="project" value="TreeGrafter"/>
</dbReference>
<keyword evidence="4 9" id="KW-0227">DNA damage</keyword>
<evidence type="ECO:0000256" key="2">
    <source>
        <dbReference type="ARBA" id="ARBA00021982"/>
    </source>
</evidence>
<dbReference type="EMBL" id="FQZL01000006">
    <property type="protein sequence ID" value="SHI70595.1"/>
    <property type="molecule type" value="Genomic_DNA"/>
</dbReference>
<dbReference type="GO" id="GO:0140664">
    <property type="term" value="F:ATP-dependent DNA damage sensor activity"/>
    <property type="evidence" value="ECO:0007669"/>
    <property type="project" value="InterPro"/>
</dbReference>
<keyword evidence="3 9" id="KW-0547">Nucleotide-binding</keyword>
<evidence type="ECO:0000256" key="8">
    <source>
        <dbReference type="ARBA" id="ARBA00024647"/>
    </source>
</evidence>
<dbReference type="Proteomes" id="UP000184052">
    <property type="component" value="Unassembled WGS sequence"/>
</dbReference>
<dbReference type="InterPro" id="IPR027417">
    <property type="entry name" value="P-loop_NTPase"/>
</dbReference>
<dbReference type="HAMAP" id="MF_00096">
    <property type="entry name" value="MutS"/>
    <property type="match status" value="1"/>
</dbReference>
<evidence type="ECO:0000259" key="11">
    <source>
        <dbReference type="PROSITE" id="PS00486"/>
    </source>
</evidence>
<dbReference type="InterPro" id="IPR036187">
    <property type="entry name" value="DNA_mismatch_repair_MutS_sf"/>
</dbReference>
<evidence type="ECO:0000256" key="6">
    <source>
        <dbReference type="ARBA" id="ARBA00023125"/>
    </source>
</evidence>
<evidence type="ECO:0000256" key="10">
    <source>
        <dbReference type="RuleBase" id="RU003756"/>
    </source>
</evidence>
<evidence type="ECO:0000256" key="1">
    <source>
        <dbReference type="ARBA" id="ARBA00006271"/>
    </source>
</evidence>
<reference evidence="12 13" key="1">
    <citation type="submission" date="2016-11" db="EMBL/GenBank/DDBJ databases">
        <authorList>
            <person name="Jaros S."/>
            <person name="Januszkiewicz K."/>
            <person name="Wedrychowicz H."/>
        </authorList>
    </citation>
    <scope>NUCLEOTIDE SEQUENCE [LARGE SCALE GENOMIC DNA]</scope>
    <source>
        <strain evidence="12 13">DSM 17477</strain>
    </source>
</reference>
<dbReference type="GO" id="GO:0030983">
    <property type="term" value="F:mismatched DNA binding"/>
    <property type="evidence" value="ECO:0007669"/>
    <property type="project" value="InterPro"/>
</dbReference>
<evidence type="ECO:0000256" key="7">
    <source>
        <dbReference type="ARBA" id="ARBA00023204"/>
    </source>
</evidence>
<gene>
    <name evidence="9" type="primary">mutS</name>
    <name evidence="12" type="ORF">SAMN02745751_00850</name>
</gene>
<dbReference type="GO" id="GO:0005524">
    <property type="term" value="F:ATP binding"/>
    <property type="evidence" value="ECO:0007669"/>
    <property type="project" value="UniProtKB-UniRule"/>
</dbReference>
<dbReference type="InterPro" id="IPR007860">
    <property type="entry name" value="DNA_mmatch_repair_MutS_con_dom"/>
</dbReference>
<name>A0A1M6DBQ2_9FIRM</name>
<evidence type="ECO:0000313" key="12">
    <source>
        <dbReference type="EMBL" id="SHI70595.1"/>
    </source>
</evidence>
<dbReference type="NCBIfam" id="NF003810">
    <property type="entry name" value="PRK05399.1"/>
    <property type="match status" value="1"/>
</dbReference>
<protein>
    <recommendedName>
        <fullName evidence="2 9">DNA mismatch repair protein MutS</fullName>
    </recommendedName>
</protein>
<comment type="function">
    <text evidence="8 9">This protein is involved in the repair of mismatches in DNA. It is possible that it carries out the mismatch recognition step. This protein has a weak ATPase activity.</text>
</comment>
<dbReference type="Gene3D" id="3.30.420.110">
    <property type="entry name" value="MutS, connector domain"/>
    <property type="match status" value="1"/>
</dbReference>
<keyword evidence="13" id="KW-1185">Reference proteome</keyword>
<dbReference type="Gene3D" id="3.40.50.300">
    <property type="entry name" value="P-loop containing nucleotide triphosphate hydrolases"/>
    <property type="match status" value="1"/>
</dbReference>
<comment type="similarity">
    <text evidence="1 9 10">Belongs to the DNA mismatch repair MutS family.</text>
</comment>
<evidence type="ECO:0000256" key="9">
    <source>
        <dbReference type="HAMAP-Rule" id="MF_00096"/>
    </source>
</evidence>
<evidence type="ECO:0000256" key="5">
    <source>
        <dbReference type="ARBA" id="ARBA00022840"/>
    </source>
</evidence>
<keyword evidence="6 9" id="KW-0238">DNA-binding</keyword>
<proteinExistence type="inferred from homology"/>
<dbReference type="Pfam" id="PF05190">
    <property type="entry name" value="MutS_IV"/>
    <property type="match status" value="1"/>
</dbReference>
<dbReference type="InterPro" id="IPR036678">
    <property type="entry name" value="MutS_con_dom_sf"/>
</dbReference>
<dbReference type="Pfam" id="PF01624">
    <property type="entry name" value="MutS_I"/>
    <property type="match status" value="1"/>
</dbReference>
<evidence type="ECO:0000256" key="4">
    <source>
        <dbReference type="ARBA" id="ARBA00022763"/>
    </source>
</evidence>
<evidence type="ECO:0000256" key="3">
    <source>
        <dbReference type="ARBA" id="ARBA00022741"/>
    </source>
</evidence>
<feature type="binding site" evidence="9">
    <location>
        <begin position="630"/>
        <end position="637"/>
    </location>
    <ligand>
        <name>ATP</name>
        <dbReference type="ChEBI" id="CHEBI:30616"/>
    </ligand>
</feature>
<dbReference type="InterPro" id="IPR007695">
    <property type="entry name" value="DNA_mismatch_repair_MutS-lik_N"/>
</dbReference>
<organism evidence="12 13">
    <name type="scientific">Dethiosulfatibacter aminovorans DSM 17477</name>
    <dbReference type="NCBI Taxonomy" id="1121476"/>
    <lineage>
        <taxon>Bacteria</taxon>
        <taxon>Bacillati</taxon>
        <taxon>Bacillota</taxon>
        <taxon>Tissierellia</taxon>
        <taxon>Dethiosulfatibacter</taxon>
    </lineage>
</organism>
<dbReference type="NCBIfam" id="TIGR01070">
    <property type="entry name" value="mutS1"/>
    <property type="match status" value="1"/>
</dbReference>
<dbReference type="SMART" id="SM00534">
    <property type="entry name" value="MUTSac"/>
    <property type="match status" value="1"/>
</dbReference>
<dbReference type="STRING" id="1121476.SAMN02745751_00850"/>
<accession>A0A1M6DBQ2</accession>
<dbReference type="SUPFAM" id="SSF52540">
    <property type="entry name" value="P-loop containing nucleoside triphosphate hydrolases"/>
    <property type="match status" value="1"/>
</dbReference>
<dbReference type="CDD" id="cd03284">
    <property type="entry name" value="ABC_MutS1"/>
    <property type="match status" value="1"/>
</dbReference>
<keyword evidence="7 9" id="KW-0234">DNA repair</keyword>
<dbReference type="SMART" id="SM00533">
    <property type="entry name" value="MUTSd"/>
    <property type="match status" value="1"/>
</dbReference>
<dbReference type="InterPro" id="IPR000432">
    <property type="entry name" value="DNA_mismatch_repair_MutS_C"/>
</dbReference>
<dbReference type="InterPro" id="IPR007696">
    <property type="entry name" value="DNA_mismatch_repair_MutS_core"/>
</dbReference>
<dbReference type="FunFam" id="3.40.50.300:FF:000870">
    <property type="entry name" value="MutS protein homolog 4"/>
    <property type="match status" value="1"/>
</dbReference>
<dbReference type="FunFam" id="3.40.1170.10:FF:000001">
    <property type="entry name" value="DNA mismatch repair protein MutS"/>
    <property type="match status" value="1"/>
</dbReference>
<dbReference type="InterPro" id="IPR005748">
    <property type="entry name" value="DNA_mismatch_repair_MutS"/>
</dbReference>
<keyword evidence="5 9" id="KW-0067">ATP-binding</keyword>
<dbReference type="InterPro" id="IPR007861">
    <property type="entry name" value="DNA_mismatch_repair_MutS_clamp"/>
</dbReference>
<dbReference type="GO" id="GO:0003684">
    <property type="term" value="F:damaged DNA binding"/>
    <property type="evidence" value="ECO:0007669"/>
    <property type="project" value="UniProtKB-UniRule"/>
</dbReference>
<dbReference type="Pfam" id="PF05188">
    <property type="entry name" value="MutS_II"/>
    <property type="match status" value="1"/>
</dbReference>
<dbReference type="InterPro" id="IPR016151">
    <property type="entry name" value="DNA_mismatch_repair_MutS_N"/>
</dbReference>
<sequence length="891" mass="101492">MNEKKNKLTPMMQQYMEIKEHHQDSILFFRLGDFYEMFFDDALTASRVLEITLTGKNCGLEERAPMCGVPYHSSNGYISKLVEKGYKVAICEQVEPPSSAGIVKREVVRVITPGTVIDNSMLDEKQNNYLSSVTVLKNSCSISYVDVSTGNMLSTEFKDPINDKNIIDLYNEICKVNPSEILSNRNLEEIFSAHKLNSLDTVLKNLNIIDQGTDTDYYLNMIKDHFKVISTEVFGIYPEDRASILSIGNLLEYLYSTQKISLDHINQLACYKTDDYMIIDNSTRKNLELTEPLRGTDKKNTVFNVIDYTKTAMGARKLKKWLLEPLQDIASINCRHDAVEVLYNNIIVSNNIREHMKRIYDIERLMSKITYGNCNARDLNSLNQSIEVLPDLKCDISTLDAKLFNEISKNMDTLLDVHEMIATSIIENPPVTIKEGNLIRDGYNEELDELRNISVNGKEWLNGLIDQEREKTGIKNLKIGFNKVFGYYIEVTKSYLNLVPEDYIRKQTLANAERYITPDLKDMEAKILNAESKIVELEYEIFNDIRLFVKNQIERIQQSAEMISTVDALNSLCTAALKNSYIRPEMSVDGIVNIVNGRHPVIEKVLKDERFIENSTYLDKDENRFSIITGPNMAGKSTYMRQVALITILAHIGSFVPAEKAQISLVDKLFSRVGASDDLSSGQSTFMVEMSEVSNIINNATENSLIILDEIGRGTSTYDGLSIAWSVTEYITNNIMAKTLFATHYHELSELEDKIKGINNYKIMIKESGEDIIFLRKITKGSIDKSYGIQVARLAGLPKNVINRSFELLEKLEEIDLNKKNSLNLSDTKIKNEIPVSTDENREQVSFWNYDAKYKDFISENILNLNINSMTPLDSLNLMNELIKKARELGD</sequence>
<dbReference type="PIRSF" id="PIRSF037677">
    <property type="entry name" value="DNA_mis_repair_Msh6"/>
    <property type="match status" value="1"/>
</dbReference>
<dbReference type="Pfam" id="PF05192">
    <property type="entry name" value="MutS_III"/>
    <property type="match status" value="1"/>
</dbReference>